<dbReference type="InterPro" id="IPR052179">
    <property type="entry name" value="DD-CPase-like"/>
</dbReference>
<proteinExistence type="predicted"/>
<gene>
    <name evidence="2" type="ORF">A10D4_01467</name>
</gene>
<accession>K2KWK8</accession>
<dbReference type="InterPro" id="IPR009045">
    <property type="entry name" value="Zn_M74/Hedgehog-like"/>
</dbReference>
<dbReference type="GO" id="GO:0006508">
    <property type="term" value="P:proteolysis"/>
    <property type="evidence" value="ECO:0007669"/>
    <property type="project" value="InterPro"/>
</dbReference>
<reference evidence="2 3" key="1">
    <citation type="journal article" date="2012" name="J. Bacteriol.">
        <title>Genome Sequence of Idiomarina xiamenensis Type Strain 10-D-4.</title>
        <authorList>
            <person name="Lai Q."/>
            <person name="Wang L."/>
            <person name="Wang W."/>
            <person name="Shao Z."/>
        </authorList>
    </citation>
    <scope>NUCLEOTIDE SEQUENCE [LARGE SCALE GENOMIC DNA]</scope>
    <source>
        <strain evidence="2 3">10-D-4</strain>
    </source>
</reference>
<organism evidence="2 3">
    <name type="scientific">Idiomarina xiamenensis 10-D-4</name>
    <dbReference type="NCBI Taxonomy" id="740709"/>
    <lineage>
        <taxon>Bacteria</taxon>
        <taxon>Pseudomonadati</taxon>
        <taxon>Pseudomonadota</taxon>
        <taxon>Gammaproteobacteria</taxon>
        <taxon>Alteromonadales</taxon>
        <taxon>Idiomarinaceae</taxon>
        <taxon>Idiomarina</taxon>
    </lineage>
</organism>
<keyword evidence="2" id="KW-0645">Protease</keyword>
<dbReference type="Proteomes" id="UP000014115">
    <property type="component" value="Unassembled WGS sequence"/>
</dbReference>
<dbReference type="PANTHER" id="PTHR34385:SF1">
    <property type="entry name" value="PEPTIDOGLYCAN L-ALANYL-D-GLUTAMATE ENDOPEPTIDASE CWLK"/>
    <property type="match status" value="1"/>
</dbReference>
<dbReference type="Gene3D" id="3.30.1380.10">
    <property type="match status" value="1"/>
</dbReference>
<dbReference type="PANTHER" id="PTHR34385">
    <property type="entry name" value="D-ALANYL-D-ALANINE CARBOXYPEPTIDASE"/>
    <property type="match status" value="1"/>
</dbReference>
<dbReference type="Pfam" id="PF02557">
    <property type="entry name" value="VanY"/>
    <property type="match status" value="1"/>
</dbReference>
<dbReference type="eggNOG" id="COG1876">
    <property type="taxonomic scope" value="Bacteria"/>
</dbReference>
<dbReference type="STRING" id="740709.A10D4_01467"/>
<sequence length="248" mass="27619">MPSSDQQAALTLSLEQLTGLSDSHLIMVADSSLQAPVAAAFIQMQQAAAKDGIELAIASGFRSYQRQANIWQRKWQGQLTVNNAAGKAIDVSRLSDGEKLAAILHWSALPGASRHHWGTDLDVYDARPFNNGERQLQLQVSEYQDEQGPCYRLYCWLRQHAADYGFFFPYAEFRGGVAAEPWHLSYAPLAKHYLPALSVDALTRVLQQHPIAGVDFIIPQLASIYEQYISNICEEDAWTATWSGLSSY</sequence>
<keyword evidence="2" id="KW-0378">Hydrolase</keyword>
<dbReference type="AlphaFoldDB" id="K2KWK8"/>
<evidence type="ECO:0000313" key="2">
    <source>
        <dbReference type="EMBL" id="EKE86869.1"/>
    </source>
</evidence>
<dbReference type="GO" id="GO:0004180">
    <property type="term" value="F:carboxypeptidase activity"/>
    <property type="evidence" value="ECO:0007669"/>
    <property type="project" value="UniProtKB-KW"/>
</dbReference>
<dbReference type="CDD" id="cd14847">
    <property type="entry name" value="DD-carboxypeptidase_like"/>
    <property type="match status" value="1"/>
</dbReference>
<comment type="caution">
    <text evidence="2">The sequence shown here is derived from an EMBL/GenBank/DDBJ whole genome shotgun (WGS) entry which is preliminary data.</text>
</comment>
<name>K2KWK8_9GAMM</name>
<dbReference type="SUPFAM" id="SSF55166">
    <property type="entry name" value="Hedgehog/DD-peptidase"/>
    <property type="match status" value="1"/>
</dbReference>
<keyword evidence="2" id="KW-0121">Carboxypeptidase</keyword>
<feature type="domain" description="D-alanyl-D-alanine carboxypeptidase-like core" evidence="1">
    <location>
        <begin position="32"/>
        <end position="188"/>
    </location>
</feature>
<evidence type="ECO:0000259" key="1">
    <source>
        <dbReference type="Pfam" id="PF02557"/>
    </source>
</evidence>
<dbReference type="PATRIC" id="fig|740709.3.peg.294"/>
<protein>
    <submittedName>
        <fullName evidence="2">D-alanyl-D-alanine carboxypeptidase</fullName>
    </submittedName>
</protein>
<dbReference type="OrthoDB" id="9792074at2"/>
<evidence type="ECO:0000313" key="3">
    <source>
        <dbReference type="Proteomes" id="UP000014115"/>
    </source>
</evidence>
<keyword evidence="3" id="KW-1185">Reference proteome</keyword>
<dbReference type="EMBL" id="AMRG01000002">
    <property type="protein sequence ID" value="EKE86869.1"/>
    <property type="molecule type" value="Genomic_DNA"/>
</dbReference>
<dbReference type="InterPro" id="IPR003709">
    <property type="entry name" value="VanY-like_core_dom"/>
</dbReference>
<dbReference type="RefSeq" id="WP_008487261.1">
    <property type="nucleotide sequence ID" value="NZ_AMRG01000002.1"/>
</dbReference>